<comment type="caution">
    <text evidence="1">The sequence shown here is derived from an EMBL/GenBank/DDBJ whole genome shotgun (WGS) entry which is preliminary data.</text>
</comment>
<reference evidence="1 2" key="1">
    <citation type="journal article" date="2022" name="Plant J.">
        <title>Chromosome-level genome of Camellia lanceoleosa provides a valuable resource for understanding genome evolution and self-incompatibility.</title>
        <authorList>
            <person name="Gong W."/>
            <person name="Xiao S."/>
            <person name="Wang L."/>
            <person name="Liao Z."/>
            <person name="Chang Y."/>
            <person name="Mo W."/>
            <person name="Hu G."/>
            <person name="Li W."/>
            <person name="Zhao G."/>
            <person name="Zhu H."/>
            <person name="Hu X."/>
            <person name="Ji K."/>
            <person name="Xiang X."/>
            <person name="Song Q."/>
            <person name="Yuan D."/>
            <person name="Jin S."/>
            <person name="Zhang L."/>
        </authorList>
    </citation>
    <scope>NUCLEOTIDE SEQUENCE [LARGE SCALE GENOMIC DNA]</scope>
    <source>
        <strain evidence="1">SQ_2022a</strain>
    </source>
</reference>
<evidence type="ECO:0000313" key="2">
    <source>
        <dbReference type="Proteomes" id="UP001060215"/>
    </source>
</evidence>
<gene>
    <name evidence="1" type="ORF">LOK49_LG15G01908</name>
</gene>
<dbReference type="EMBL" id="CM045768">
    <property type="protein sequence ID" value="KAI7983132.1"/>
    <property type="molecule type" value="Genomic_DNA"/>
</dbReference>
<keyword evidence="2" id="KW-1185">Reference proteome</keyword>
<organism evidence="1 2">
    <name type="scientific">Camellia lanceoleosa</name>
    <dbReference type="NCBI Taxonomy" id="1840588"/>
    <lineage>
        <taxon>Eukaryota</taxon>
        <taxon>Viridiplantae</taxon>
        <taxon>Streptophyta</taxon>
        <taxon>Embryophyta</taxon>
        <taxon>Tracheophyta</taxon>
        <taxon>Spermatophyta</taxon>
        <taxon>Magnoliopsida</taxon>
        <taxon>eudicotyledons</taxon>
        <taxon>Gunneridae</taxon>
        <taxon>Pentapetalae</taxon>
        <taxon>asterids</taxon>
        <taxon>Ericales</taxon>
        <taxon>Theaceae</taxon>
        <taxon>Camellia</taxon>
    </lineage>
</organism>
<evidence type="ECO:0000313" key="1">
    <source>
        <dbReference type="EMBL" id="KAI7983132.1"/>
    </source>
</evidence>
<dbReference type="Proteomes" id="UP001060215">
    <property type="component" value="Chromosome 11"/>
</dbReference>
<accession>A0ACC0F4Y3</accession>
<sequence length="202" mass="21952">MALPIFIQCFAIFYFSTHLSVIVLVSMGLHHLITALIFALVLARVELSTCHVLKGSVTCLDCNPHYDLSDIKVLVKCSQVKKLAMATTTANGTFETELPSDAQPPPSFNCLASVFGGPSQLYVSRKNMVSRTTKLPQSDSYTISTPLKFHKSCPLANKDTAKCGPQNAVIGSSKTVDLPLPPEWGLAPTSYYFPFMPIIGIP</sequence>
<protein>
    <submittedName>
        <fullName evidence="1">Uncharacterized protein</fullName>
    </submittedName>
</protein>
<proteinExistence type="predicted"/>
<name>A0ACC0F4Y3_9ERIC</name>